<evidence type="ECO:0000313" key="3">
    <source>
        <dbReference type="Proteomes" id="UP000266673"/>
    </source>
</evidence>
<gene>
    <name evidence="2" type="ORF">C2G38_2206071</name>
</gene>
<organism evidence="2 3">
    <name type="scientific">Gigaspora rosea</name>
    <dbReference type="NCBI Taxonomy" id="44941"/>
    <lineage>
        <taxon>Eukaryota</taxon>
        <taxon>Fungi</taxon>
        <taxon>Fungi incertae sedis</taxon>
        <taxon>Mucoromycota</taxon>
        <taxon>Glomeromycotina</taxon>
        <taxon>Glomeromycetes</taxon>
        <taxon>Diversisporales</taxon>
        <taxon>Gigasporaceae</taxon>
        <taxon>Gigaspora</taxon>
    </lineage>
</organism>
<proteinExistence type="predicted"/>
<evidence type="ECO:0000313" key="2">
    <source>
        <dbReference type="EMBL" id="RIB10470.1"/>
    </source>
</evidence>
<feature type="region of interest" description="Disordered" evidence="1">
    <location>
        <begin position="1"/>
        <end position="44"/>
    </location>
</feature>
<dbReference type="EMBL" id="QKWP01001248">
    <property type="protein sequence ID" value="RIB10470.1"/>
    <property type="molecule type" value="Genomic_DNA"/>
</dbReference>
<dbReference type="Proteomes" id="UP000266673">
    <property type="component" value="Unassembled WGS sequence"/>
</dbReference>
<accession>A0A397UJR2</accession>
<comment type="caution">
    <text evidence="2">The sequence shown here is derived from an EMBL/GenBank/DDBJ whole genome shotgun (WGS) entry which is preliminary data.</text>
</comment>
<reference evidence="2 3" key="1">
    <citation type="submission" date="2018-06" db="EMBL/GenBank/DDBJ databases">
        <title>Comparative genomics reveals the genomic features of Rhizophagus irregularis, R. cerebriforme, R. diaphanum and Gigaspora rosea, and their symbiotic lifestyle signature.</title>
        <authorList>
            <person name="Morin E."/>
            <person name="San Clemente H."/>
            <person name="Chen E.C.H."/>
            <person name="De La Providencia I."/>
            <person name="Hainaut M."/>
            <person name="Kuo A."/>
            <person name="Kohler A."/>
            <person name="Murat C."/>
            <person name="Tang N."/>
            <person name="Roy S."/>
            <person name="Loubradou J."/>
            <person name="Henrissat B."/>
            <person name="Grigoriev I.V."/>
            <person name="Corradi N."/>
            <person name="Roux C."/>
            <person name="Martin F.M."/>
        </authorList>
    </citation>
    <scope>NUCLEOTIDE SEQUENCE [LARGE SCALE GENOMIC DNA]</scope>
    <source>
        <strain evidence="2 3">DAOM 194757</strain>
    </source>
</reference>
<dbReference type="AlphaFoldDB" id="A0A397UJR2"/>
<keyword evidence="3" id="KW-1185">Reference proteome</keyword>
<name>A0A397UJR2_9GLOM</name>
<evidence type="ECO:0000256" key="1">
    <source>
        <dbReference type="SAM" id="MobiDB-lite"/>
    </source>
</evidence>
<protein>
    <submittedName>
        <fullName evidence="2">Uncharacterized protein</fullName>
    </submittedName>
</protein>
<feature type="compositionally biased region" description="Acidic residues" evidence="1">
    <location>
        <begin position="7"/>
        <end position="19"/>
    </location>
</feature>
<sequence length="57" mass="6242">MNNIQDNETDSEPEIDDDKSIEVGPSSKPLSSSPKDKQTTGNFAVCQIEITQDGKKM</sequence>